<dbReference type="EMBL" id="AABYWZ010000022">
    <property type="protein sequence ID" value="EAJ5682039.1"/>
    <property type="molecule type" value="Genomic_DNA"/>
</dbReference>
<name>A0A7U8GGC8_CAMLA</name>
<accession>A0A7U8GGC8</accession>
<dbReference type="AlphaFoldDB" id="A0A7U8GGC8"/>
<gene>
    <name evidence="1" type="ORF">BXA13_06940</name>
</gene>
<proteinExistence type="predicted"/>
<sequence>MANKEKRGIYNVSFNDKNSTPINTELEIIEEAIIDYVVHYVKGWHNTKRDKGRGAEHIKLHLAKESEGEIKIEELLNLGNSIREYLKVFKEPFKDSNDARVYEWEKNNTRFRLVTDTNYKQVIKGEGHSNTPLSPSDEIIITFYSDRNLNKRMEFKNPKVKAYYEEKSLKQEKNSNYFKQKLESFSTKIKGIENER</sequence>
<comment type="caution">
    <text evidence="1">The sequence shown here is derived from an EMBL/GenBank/DDBJ whole genome shotgun (WGS) entry which is preliminary data.</text>
</comment>
<reference evidence="1 2" key="1">
    <citation type="submission" date="2018-05" db="EMBL/GenBank/DDBJ databases">
        <authorList>
            <consortium name="PulseNet: The National Subtyping Network for Foodborne Disease Surveillance"/>
            <person name="Tarr C.L."/>
            <person name="Trees E."/>
            <person name="Katz L.S."/>
            <person name="Carleton-Romer H.A."/>
            <person name="Stroika S."/>
            <person name="Kucerova Z."/>
            <person name="Roache K.F."/>
            <person name="Sabol A.L."/>
            <person name="Besser J."/>
            <person name="Gerner-Smidt P."/>
        </authorList>
    </citation>
    <scope>NUCLEOTIDE SEQUENCE [LARGE SCALE GENOMIC DNA]</scope>
    <source>
        <strain evidence="1 2">2016D-0268</strain>
    </source>
</reference>
<organism evidence="1 2">
    <name type="scientific">Campylobacter lari</name>
    <dbReference type="NCBI Taxonomy" id="201"/>
    <lineage>
        <taxon>Bacteria</taxon>
        <taxon>Pseudomonadati</taxon>
        <taxon>Campylobacterota</taxon>
        <taxon>Epsilonproteobacteria</taxon>
        <taxon>Campylobacterales</taxon>
        <taxon>Campylobacteraceae</taxon>
        <taxon>Campylobacter</taxon>
    </lineage>
</organism>
<evidence type="ECO:0000313" key="1">
    <source>
        <dbReference type="EMBL" id="EAJ5682039.1"/>
    </source>
</evidence>
<dbReference type="Proteomes" id="UP000556298">
    <property type="component" value="Unassembled WGS sequence"/>
</dbReference>
<protein>
    <submittedName>
        <fullName evidence="1">Uncharacterized protein</fullName>
    </submittedName>
</protein>
<evidence type="ECO:0000313" key="2">
    <source>
        <dbReference type="Proteomes" id="UP000556298"/>
    </source>
</evidence>